<dbReference type="Proteomes" id="UP000181962">
    <property type="component" value="Chromosome"/>
</dbReference>
<reference evidence="1 2" key="1">
    <citation type="submission" date="2016-11" db="EMBL/GenBank/DDBJ databases">
        <title>Complete Genome Sequence of Bradyrhizobium sp. strain J5, an isolated from soybean nodule in Hokkaido.</title>
        <authorList>
            <person name="Kanehara K."/>
        </authorList>
    </citation>
    <scope>NUCLEOTIDE SEQUENCE [LARGE SCALE GENOMIC DNA]</scope>
    <source>
        <strain evidence="1 2">J5</strain>
    </source>
</reference>
<sequence length="97" mass="10719">MPAALSTMMWPFGHRASRAALLFWRFTGDRTMSIDRTRTIEWDGKVLSGSVVANGAPTKVTFAAAHTGGTESADAPTNRYLPSRWNWGPAKSSIDWY</sequence>
<organism evidence="1 2">
    <name type="scientific">Bradyrhizobium japonicum</name>
    <dbReference type="NCBI Taxonomy" id="375"/>
    <lineage>
        <taxon>Bacteria</taxon>
        <taxon>Pseudomonadati</taxon>
        <taxon>Pseudomonadota</taxon>
        <taxon>Alphaproteobacteria</taxon>
        <taxon>Hyphomicrobiales</taxon>
        <taxon>Nitrobacteraceae</taxon>
        <taxon>Bradyrhizobium</taxon>
    </lineage>
</organism>
<dbReference type="EMBL" id="CP017637">
    <property type="protein sequence ID" value="APG10482.1"/>
    <property type="molecule type" value="Genomic_DNA"/>
</dbReference>
<evidence type="ECO:0000313" key="2">
    <source>
        <dbReference type="Proteomes" id="UP000181962"/>
    </source>
</evidence>
<protein>
    <submittedName>
        <fullName evidence="1">Uncharacterized protein</fullName>
    </submittedName>
</protein>
<name>A0A1L3FB66_BRAJP</name>
<proteinExistence type="predicted"/>
<dbReference type="AlphaFoldDB" id="A0A1L3FB66"/>
<gene>
    <name evidence="1" type="ORF">BKD09_19315</name>
</gene>
<evidence type="ECO:0000313" key="1">
    <source>
        <dbReference type="EMBL" id="APG10482.1"/>
    </source>
</evidence>
<accession>A0A1L3FB66</accession>